<feature type="region of interest" description="Disordered" evidence="1">
    <location>
        <begin position="95"/>
        <end position="120"/>
    </location>
</feature>
<evidence type="ECO:0000313" key="3">
    <source>
        <dbReference type="Proteomes" id="UP001302602"/>
    </source>
</evidence>
<keyword evidence="3" id="KW-1185">Reference proteome</keyword>
<dbReference type="GeneID" id="87830598"/>
<dbReference type="AlphaFoldDB" id="A0AAN6TRX0"/>
<dbReference type="EMBL" id="MU853246">
    <property type="protein sequence ID" value="KAK4119627.1"/>
    <property type="molecule type" value="Genomic_DNA"/>
</dbReference>
<evidence type="ECO:0000313" key="2">
    <source>
        <dbReference type="EMBL" id="KAK4119627.1"/>
    </source>
</evidence>
<sequence length="147" mass="16262">MGAYVSSKMVAVKLLQASGPENPHVRIHHVHPGFLDTAKSAQLAKTTKLPFSFDDSTLSLRLLLMANPYRSDFTPYFSPVSPRRLPRLGRVARGRVPQRQGGVRRLGRRRAQESRQGDCRHQPLQRRVVGGLSGFPCYVGGHALGGH</sequence>
<name>A0AAN6TRX0_9PEZI</name>
<dbReference type="Proteomes" id="UP001302602">
    <property type="component" value="Unassembled WGS sequence"/>
</dbReference>
<proteinExistence type="predicted"/>
<feature type="compositionally biased region" description="Basic and acidic residues" evidence="1">
    <location>
        <begin position="110"/>
        <end position="120"/>
    </location>
</feature>
<accession>A0AAN6TRX0</accession>
<organism evidence="2 3">
    <name type="scientific">Parathielavia appendiculata</name>
    <dbReference type="NCBI Taxonomy" id="2587402"/>
    <lineage>
        <taxon>Eukaryota</taxon>
        <taxon>Fungi</taxon>
        <taxon>Dikarya</taxon>
        <taxon>Ascomycota</taxon>
        <taxon>Pezizomycotina</taxon>
        <taxon>Sordariomycetes</taxon>
        <taxon>Sordariomycetidae</taxon>
        <taxon>Sordariales</taxon>
        <taxon>Chaetomiaceae</taxon>
        <taxon>Parathielavia</taxon>
    </lineage>
</organism>
<reference evidence="2" key="1">
    <citation type="journal article" date="2023" name="Mol. Phylogenet. Evol.">
        <title>Genome-scale phylogeny and comparative genomics of the fungal order Sordariales.</title>
        <authorList>
            <person name="Hensen N."/>
            <person name="Bonometti L."/>
            <person name="Westerberg I."/>
            <person name="Brannstrom I.O."/>
            <person name="Guillou S."/>
            <person name="Cros-Aarteil S."/>
            <person name="Calhoun S."/>
            <person name="Haridas S."/>
            <person name="Kuo A."/>
            <person name="Mondo S."/>
            <person name="Pangilinan J."/>
            <person name="Riley R."/>
            <person name="LaButti K."/>
            <person name="Andreopoulos B."/>
            <person name="Lipzen A."/>
            <person name="Chen C."/>
            <person name="Yan M."/>
            <person name="Daum C."/>
            <person name="Ng V."/>
            <person name="Clum A."/>
            <person name="Steindorff A."/>
            <person name="Ohm R.A."/>
            <person name="Martin F."/>
            <person name="Silar P."/>
            <person name="Natvig D.O."/>
            <person name="Lalanne C."/>
            <person name="Gautier V."/>
            <person name="Ament-Velasquez S.L."/>
            <person name="Kruys A."/>
            <person name="Hutchinson M.I."/>
            <person name="Powell A.J."/>
            <person name="Barry K."/>
            <person name="Miller A.N."/>
            <person name="Grigoriev I.V."/>
            <person name="Debuchy R."/>
            <person name="Gladieux P."/>
            <person name="Hiltunen Thoren M."/>
            <person name="Johannesson H."/>
        </authorList>
    </citation>
    <scope>NUCLEOTIDE SEQUENCE</scope>
    <source>
        <strain evidence="2">CBS 731.68</strain>
    </source>
</reference>
<gene>
    <name evidence="2" type="ORF">N657DRAFT_649943</name>
</gene>
<reference evidence="2" key="2">
    <citation type="submission" date="2023-05" db="EMBL/GenBank/DDBJ databases">
        <authorList>
            <consortium name="Lawrence Berkeley National Laboratory"/>
            <person name="Steindorff A."/>
            <person name="Hensen N."/>
            <person name="Bonometti L."/>
            <person name="Westerberg I."/>
            <person name="Brannstrom I.O."/>
            <person name="Guillou S."/>
            <person name="Cros-Aarteil S."/>
            <person name="Calhoun S."/>
            <person name="Haridas S."/>
            <person name="Kuo A."/>
            <person name="Mondo S."/>
            <person name="Pangilinan J."/>
            <person name="Riley R."/>
            <person name="Labutti K."/>
            <person name="Andreopoulos B."/>
            <person name="Lipzen A."/>
            <person name="Chen C."/>
            <person name="Yanf M."/>
            <person name="Daum C."/>
            <person name="Ng V."/>
            <person name="Clum A."/>
            <person name="Ohm R."/>
            <person name="Martin F."/>
            <person name="Silar P."/>
            <person name="Natvig D."/>
            <person name="Lalanne C."/>
            <person name="Gautier V."/>
            <person name="Ament-Velasquez S.L."/>
            <person name="Kruys A."/>
            <person name="Hutchinson M.I."/>
            <person name="Powell A.J."/>
            <person name="Barry K."/>
            <person name="Miller A.N."/>
            <person name="Grigoriev I.V."/>
            <person name="Debuchy R."/>
            <person name="Gladieux P."/>
            <person name="Thoren M.H."/>
            <person name="Johannesson H."/>
        </authorList>
    </citation>
    <scope>NUCLEOTIDE SEQUENCE</scope>
    <source>
        <strain evidence="2">CBS 731.68</strain>
    </source>
</reference>
<dbReference type="RefSeq" id="XP_062643400.1">
    <property type="nucleotide sequence ID" value="XM_062793829.1"/>
</dbReference>
<evidence type="ECO:0000256" key="1">
    <source>
        <dbReference type="SAM" id="MobiDB-lite"/>
    </source>
</evidence>
<protein>
    <submittedName>
        <fullName evidence="2">Uncharacterized protein</fullName>
    </submittedName>
</protein>
<comment type="caution">
    <text evidence="2">The sequence shown here is derived from an EMBL/GenBank/DDBJ whole genome shotgun (WGS) entry which is preliminary data.</text>
</comment>